<comment type="caution">
    <text evidence="6">The sequence shown here is derived from an EMBL/GenBank/DDBJ whole genome shotgun (WGS) entry which is preliminary data.</text>
</comment>
<keyword evidence="4 5" id="KW-0472">Membrane</keyword>
<dbReference type="PIRSF" id="PIRSF033913">
    <property type="entry name" value="S-S_format_DsbB"/>
    <property type="match status" value="1"/>
</dbReference>
<evidence type="ECO:0000256" key="1">
    <source>
        <dbReference type="ARBA" id="ARBA00004141"/>
    </source>
</evidence>
<evidence type="ECO:0000313" key="7">
    <source>
        <dbReference type="Proteomes" id="UP001595456"/>
    </source>
</evidence>
<proteinExistence type="predicted"/>
<sequence>MARNPSTLRAQRLALALPALLLAGAYVSQYGFGLFPCEMCWWQRWPHFAAVLLALMSFVIVPQRRLLVALAAGGILTSGLIGVFHAGVEYGWWEGITACAVTGAPAGGDPLEAILAQPTVSCSQPAWTFAGISLAGFNALFSIGGAIAIFALLTQKDRK</sequence>
<dbReference type="Gene3D" id="1.20.1550.10">
    <property type="entry name" value="DsbB-like"/>
    <property type="match status" value="1"/>
</dbReference>
<evidence type="ECO:0000256" key="4">
    <source>
        <dbReference type="ARBA" id="ARBA00023136"/>
    </source>
</evidence>
<keyword evidence="2 5" id="KW-0812">Transmembrane</keyword>
<organism evidence="6 7">
    <name type="scientific">Alteraurantiacibacter palmitatis</name>
    <dbReference type="NCBI Taxonomy" id="2054628"/>
    <lineage>
        <taxon>Bacteria</taxon>
        <taxon>Pseudomonadati</taxon>
        <taxon>Pseudomonadota</taxon>
        <taxon>Alphaproteobacteria</taxon>
        <taxon>Sphingomonadales</taxon>
        <taxon>Erythrobacteraceae</taxon>
        <taxon>Alteraurantiacibacter</taxon>
    </lineage>
</organism>
<evidence type="ECO:0000256" key="2">
    <source>
        <dbReference type="ARBA" id="ARBA00022692"/>
    </source>
</evidence>
<gene>
    <name evidence="6" type="ORF">ACFODU_02235</name>
</gene>
<dbReference type="InterPro" id="IPR024199">
    <property type="entry name" value="Uncharacterised_DsbB"/>
</dbReference>
<dbReference type="Proteomes" id="UP001595456">
    <property type="component" value="Unassembled WGS sequence"/>
</dbReference>
<dbReference type="InterPro" id="IPR003752">
    <property type="entry name" value="DiS_bond_form_DsbB/BdbC"/>
</dbReference>
<accession>A0ABV7E1M3</accession>
<dbReference type="EMBL" id="JBHRST010000002">
    <property type="protein sequence ID" value="MFC3096620.1"/>
    <property type="molecule type" value="Genomic_DNA"/>
</dbReference>
<keyword evidence="3 5" id="KW-1133">Transmembrane helix</keyword>
<dbReference type="RefSeq" id="WP_336925548.1">
    <property type="nucleotide sequence ID" value="NZ_JBANRO010000004.1"/>
</dbReference>
<protein>
    <submittedName>
        <fullName evidence="6">Disulfide bond formation protein B</fullName>
    </submittedName>
</protein>
<keyword evidence="7" id="KW-1185">Reference proteome</keyword>
<evidence type="ECO:0000256" key="5">
    <source>
        <dbReference type="SAM" id="Phobius"/>
    </source>
</evidence>
<comment type="subcellular location">
    <subcellularLocation>
        <location evidence="1">Membrane</location>
        <topology evidence="1">Multi-pass membrane protein</topology>
    </subcellularLocation>
</comment>
<reference evidence="7" key="1">
    <citation type="journal article" date="2019" name="Int. J. Syst. Evol. Microbiol.">
        <title>The Global Catalogue of Microorganisms (GCM) 10K type strain sequencing project: providing services to taxonomists for standard genome sequencing and annotation.</title>
        <authorList>
            <consortium name="The Broad Institute Genomics Platform"/>
            <consortium name="The Broad Institute Genome Sequencing Center for Infectious Disease"/>
            <person name="Wu L."/>
            <person name="Ma J."/>
        </authorList>
    </citation>
    <scope>NUCLEOTIDE SEQUENCE [LARGE SCALE GENOMIC DNA]</scope>
    <source>
        <strain evidence="7">KCTC 52607</strain>
    </source>
</reference>
<dbReference type="SUPFAM" id="SSF158442">
    <property type="entry name" value="DsbB-like"/>
    <property type="match status" value="1"/>
</dbReference>
<feature type="transmembrane region" description="Helical" evidence="5">
    <location>
        <begin position="66"/>
        <end position="88"/>
    </location>
</feature>
<dbReference type="Pfam" id="PF02600">
    <property type="entry name" value="DsbB"/>
    <property type="match status" value="1"/>
</dbReference>
<dbReference type="InterPro" id="IPR023380">
    <property type="entry name" value="DsbB-like_sf"/>
</dbReference>
<evidence type="ECO:0000313" key="6">
    <source>
        <dbReference type="EMBL" id="MFC3096620.1"/>
    </source>
</evidence>
<feature type="transmembrane region" description="Helical" evidence="5">
    <location>
        <begin position="127"/>
        <end position="153"/>
    </location>
</feature>
<name>A0ABV7E1M3_9SPHN</name>
<feature type="transmembrane region" description="Helical" evidence="5">
    <location>
        <begin position="45"/>
        <end position="61"/>
    </location>
</feature>
<evidence type="ECO:0000256" key="3">
    <source>
        <dbReference type="ARBA" id="ARBA00022989"/>
    </source>
</evidence>